<accession>A0ABQ9VZ55</accession>
<keyword evidence="3" id="KW-1185">Reference proteome</keyword>
<evidence type="ECO:0000313" key="3">
    <source>
        <dbReference type="Proteomes" id="UP001266305"/>
    </source>
</evidence>
<sequence>MRLEEPSGLGTKRSFQNYDYRPRAGSGNMRKAGVGPGPTTLLRSVLSRDLPLTRQCWNQDTITTIIKVIHLSFIVTYASQKNKCWHTGPQAGLAHVWMVLPRKEAGITSTWGLKPTGGQENLLLTFSLPELFFLHITAMTTAPRTPRPAMMPVMGMVSWEGGSGKGERREEPLPQVSALTLLKAPEGLLLFLRRDMIPHPPPYPISG</sequence>
<comment type="caution">
    <text evidence="2">The sequence shown here is derived from an EMBL/GenBank/DDBJ whole genome shotgun (WGS) entry which is preliminary data.</text>
</comment>
<organism evidence="2 3">
    <name type="scientific">Saguinus oedipus</name>
    <name type="common">Cotton-top tamarin</name>
    <name type="synonym">Oedipomidas oedipus</name>
    <dbReference type="NCBI Taxonomy" id="9490"/>
    <lineage>
        <taxon>Eukaryota</taxon>
        <taxon>Metazoa</taxon>
        <taxon>Chordata</taxon>
        <taxon>Craniata</taxon>
        <taxon>Vertebrata</taxon>
        <taxon>Euteleostomi</taxon>
        <taxon>Mammalia</taxon>
        <taxon>Eutheria</taxon>
        <taxon>Euarchontoglires</taxon>
        <taxon>Primates</taxon>
        <taxon>Haplorrhini</taxon>
        <taxon>Platyrrhini</taxon>
        <taxon>Cebidae</taxon>
        <taxon>Callitrichinae</taxon>
        <taxon>Saguinus</taxon>
    </lineage>
</organism>
<reference evidence="2 3" key="1">
    <citation type="submission" date="2023-05" db="EMBL/GenBank/DDBJ databases">
        <title>B98-5 Cell Line De Novo Hybrid Assembly: An Optical Mapping Approach.</title>
        <authorList>
            <person name="Kananen K."/>
            <person name="Auerbach J.A."/>
            <person name="Kautto E."/>
            <person name="Blachly J.S."/>
        </authorList>
    </citation>
    <scope>NUCLEOTIDE SEQUENCE [LARGE SCALE GENOMIC DNA]</scope>
    <source>
        <strain evidence="2">B95-8</strain>
        <tissue evidence="2">Cell line</tissue>
    </source>
</reference>
<gene>
    <name evidence="2" type="ORF">P7K49_007658</name>
</gene>
<evidence type="ECO:0000313" key="2">
    <source>
        <dbReference type="EMBL" id="KAK2113392.1"/>
    </source>
</evidence>
<feature type="region of interest" description="Disordered" evidence="1">
    <location>
        <begin position="1"/>
        <end position="34"/>
    </location>
</feature>
<proteinExistence type="predicted"/>
<protein>
    <submittedName>
        <fullName evidence="2">Uncharacterized protein</fullName>
    </submittedName>
</protein>
<evidence type="ECO:0000256" key="1">
    <source>
        <dbReference type="SAM" id="MobiDB-lite"/>
    </source>
</evidence>
<dbReference type="Proteomes" id="UP001266305">
    <property type="component" value="Unassembled WGS sequence"/>
</dbReference>
<name>A0ABQ9VZ55_SAGOE</name>
<dbReference type="EMBL" id="JASSZA010000004">
    <property type="protein sequence ID" value="KAK2113392.1"/>
    <property type="molecule type" value="Genomic_DNA"/>
</dbReference>